<evidence type="ECO:0000256" key="7">
    <source>
        <dbReference type="ARBA" id="ARBA00022989"/>
    </source>
</evidence>
<accession>A0AA36MBZ0</accession>
<dbReference type="InterPro" id="IPR013122">
    <property type="entry name" value="PKD1_2_channel"/>
</dbReference>
<comment type="caution">
    <text evidence="17">The sequence shown here is derived from an EMBL/GenBank/DDBJ whole genome shotgun (WGS) entry which is preliminary data.</text>
</comment>
<dbReference type="FunFam" id="1.10.287.70:FF:000207">
    <property type="entry name" value="Predicted protein"/>
    <property type="match status" value="1"/>
</dbReference>
<evidence type="ECO:0000256" key="2">
    <source>
        <dbReference type="ARBA" id="ARBA00004651"/>
    </source>
</evidence>
<keyword evidence="18" id="KW-1185">Reference proteome</keyword>
<keyword evidence="6" id="KW-0967">Endosome</keyword>
<dbReference type="Proteomes" id="UP001176961">
    <property type="component" value="Unassembled WGS sequence"/>
</dbReference>
<evidence type="ECO:0000256" key="9">
    <source>
        <dbReference type="ARBA" id="ARBA00023136"/>
    </source>
</evidence>
<dbReference type="AlphaFoldDB" id="A0AA36MBZ0"/>
<keyword evidence="10" id="KW-1015">Disulfide bond</keyword>
<evidence type="ECO:0000256" key="1">
    <source>
        <dbReference type="ARBA" id="ARBA00004337"/>
    </source>
</evidence>
<feature type="transmembrane region" description="Helical" evidence="14">
    <location>
        <begin position="371"/>
        <end position="389"/>
    </location>
</feature>
<evidence type="ECO:0000313" key="17">
    <source>
        <dbReference type="EMBL" id="CAJ0606501.1"/>
    </source>
</evidence>
<evidence type="ECO:0000256" key="12">
    <source>
        <dbReference type="ARBA" id="ARBA00036634"/>
    </source>
</evidence>
<dbReference type="GO" id="GO:0005886">
    <property type="term" value="C:plasma membrane"/>
    <property type="evidence" value="ECO:0007669"/>
    <property type="project" value="UniProtKB-SubCell"/>
</dbReference>
<feature type="transmembrane region" description="Helical" evidence="14">
    <location>
        <begin position="563"/>
        <end position="585"/>
    </location>
</feature>
<feature type="region of interest" description="Disordered" evidence="13">
    <location>
        <begin position="29"/>
        <end position="54"/>
    </location>
</feature>
<feature type="domain" description="Polycystin cation channel PKD1/PKD2" evidence="15">
    <location>
        <begin position="418"/>
        <end position="591"/>
    </location>
</feature>
<evidence type="ECO:0000256" key="5">
    <source>
        <dbReference type="ARBA" id="ARBA00022692"/>
    </source>
</evidence>
<keyword evidence="7 14" id="KW-1133">Transmembrane helix</keyword>
<evidence type="ECO:0000256" key="11">
    <source>
        <dbReference type="ARBA" id="ARBA00023303"/>
    </source>
</evidence>
<dbReference type="GO" id="GO:0072345">
    <property type="term" value="F:NAADP-sensitive calcium-release channel activity"/>
    <property type="evidence" value="ECO:0007669"/>
    <property type="project" value="TreeGrafter"/>
</dbReference>
<feature type="transmembrane region" description="Helical" evidence="14">
    <location>
        <begin position="451"/>
        <end position="475"/>
    </location>
</feature>
<dbReference type="InterPro" id="IPR039031">
    <property type="entry name" value="Mucolipin"/>
</dbReference>
<dbReference type="GO" id="GO:0005765">
    <property type="term" value="C:lysosomal membrane"/>
    <property type="evidence" value="ECO:0007669"/>
    <property type="project" value="TreeGrafter"/>
</dbReference>
<evidence type="ECO:0000256" key="3">
    <source>
        <dbReference type="ARBA" id="ARBA00022448"/>
    </source>
</evidence>
<keyword evidence="9 14" id="KW-0472">Membrane</keyword>
<evidence type="ECO:0000256" key="13">
    <source>
        <dbReference type="SAM" id="MobiDB-lite"/>
    </source>
</evidence>
<reference evidence="17" key="1">
    <citation type="submission" date="2023-07" db="EMBL/GenBank/DDBJ databases">
        <authorList>
            <consortium name="CYATHOMIX"/>
        </authorList>
    </citation>
    <scope>NUCLEOTIDE SEQUENCE</scope>
    <source>
        <strain evidence="17">N/A</strain>
    </source>
</reference>
<feature type="transmembrane region" description="Helical" evidence="14">
    <location>
        <begin position="496"/>
        <end position="517"/>
    </location>
</feature>
<dbReference type="PANTHER" id="PTHR12127">
    <property type="entry name" value="MUCOLIPIN"/>
    <property type="match status" value="1"/>
</dbReference>
<protein>
    <submittedName>
        <fullName evidence="17">Uncharacterized protein</fullName>
    </submittedName>
</protein>
<organism evidence="17 18">
    <name type="scientific">Cylicocyclus nassatus</name>
    <name type="common">Nematode worm</name>
    <dbReference type="NCBI Taxonomy" id="53992"/>
    <lineage>
        <taxon>Eukaryota</taxon>
        <taxon>Metazoa</taxon>
        <taxon>Ecdysozoa</taxon>
        <taxon>Nematoda</taxon>
        <taxon>Chromadorea</taxon>
        <taxon>Rhabditida</taxon>
        <taxon>Rhabditina</taxon>
        <taxon>Rhabditomorpha</taxon>
        <taxon>Strongyloidea</taxon>
        <taxon>Strongylidae</taxon>
        <taxon>Cylicocyclus</taxon>
    </lineage>
</organism>
<keyword evidence="5 14" id="KW-0812">Transmembrane</keyword>
<dbReference type="CDD" id="cd21050">
    <property type="entry name" value="ELD_TRPML"/>
    <property type="match status" value="1"/>
</dbReference>
<dbReference type="PANTHER" id="PTHR12127:SF7">
    <property type="entry name" value="SD02261P"/>
    <property type="match status" value="1"/>
</dbReference>
<evidence type="ECO:0000259" key="16">
    <source>
        <dbReference type="Pfam" id="PF21381"/>
    </source>
</evidence>
<comment type="subcellular location">
    <subcellularLocation>
        <location evidence="2">Cell membrane</location>
        <topology evidence="2">Multi-pass membrane protein</topology>
    </subcellularLocation>
    <subcellularLocation>
        <location evidence="1">Endosome membrane</location>
        <topology evidence="1">Multi-pass membrane protein</topology>
    </subcellularLocation>
</comment>
<evidence type="ECO:0000313" key="18">
    <source>
        <dbReference type="Proteomes" id="UP001176961"/>
    </source>
</evidence>
<keyword evidence="8" id="KW-0406">Ion transport</keyword>
<dbReference type="InterPro" id="IPR049134">
    <property type="entry name" value="MCLN_ECD"/>
</dbReference>
<dbReference type="Gene3D" id="1.10.287.70">
    <property type="match status" value="1"/>
</dbReference>
<dbReference type="GO" id="GO:0010008">
    <property type="term" value="C:endosome membrane"/>
    <property type="evidence" value="ECO:0007669"/>
    <property type="project" value="UniProtKB-SubCell"/>
</dbReference>
<comment type="catalytic activity">
    <reaction evidence="12">
        <text>Ca(2+)(in) = Ca(2+)(out)</text>
        <dbReference type="Rhea" id="RHEA:29671"/>
        <dbReference type="ChEBI" id="CHEBI:29108"/>
    </reaction>
</comment>
<sequence>MNVDRPTSLYMNEIRTPSQRRVSSFCDLTTSSQARKMSRRSRGTAASTDGSERMFENGPTINFTEMMDAMNDNDRDIGERLRRHLQFFFMNPLEKWKVRHQFPYKLALQVLKIIFVTLQLILFAEMRMSHVDFMEDTNTVMRHKFLKEWNDDRDALQYPPAEGRYSVYDGNGIFEHLQFIINSYYSLQTDSFASFSYDTQRVPKNKTDVEDPSFTAGIDFASIPFIEICVDRINSVTINNNTYEFDITDVHECMRLNLTAEEVKEIHGETDAVARAFAKRGVTFKSEDSLIISKACLNFKLRTIHFSPKSGDQKPECYKISVSITFDNSRHTGQVHVGLSTIISYVNVCNGRVIKGVGLGWDTVVMGITDIIVLLLCLSSFVLCLRALIKAHLLKNRAIDYFENNFKTKLSITDQLEFLNLWYVMIVSNDLLIVVGTVSKISIEFRDFDNSVFTLSGILLGMGALLVYVGVLRYFGFFNQYNILILTMKKSIPNMLRFMSCAIVLYVGFLVAGWVIIGPYSMKFRTLGESSEALFSLMNGDDMFATFYTIGDSNTTIKVFGTVYIYIFVSMFIYVVLSLFIAIIMDAYEVVKDRYSYGLSMERSLLKDFVKTAPSLSELNSPTAQAQFAPQALLNLGAGSDSNSVRALHLIDRMRDWVCSLRGSSRFESFSNPLSDQIDPPRDSVVLSTQRV</sequence>
<proteinExistence type="predicted"/>
<evidence type="ECO:0000256" key="10">
    <source>
        <dbReference type="ARBA" id="ARBA00023157"/>
    </source>
</evidence>
<evidence type="ECO:0000256" key="4">
    <source>
        <dbReference type="ARBA" id="ARBA00022475"/>
    </source>
</evidence>
<dbReference type="Pfam" id="PF21381">
    <property type="entry name" value="MCLN_ECD"/>
    <property type="match status" value="1"/>
</dbReference>
<evidence type="ECO:0000259" key="15">
    <source>
        <dbReference type="Pfam" id="PF08016"/>
    </source>
</evidence>
<feature type="transmembrane region" description="Helical" evidence="14">
    <location>
        <begin position="418"/>
        <end position="439"/>
    </location>
</feature>
<name>A0AA36MBZ0_CYLNA</name>
<gene>
    <name evidence="17" type="ORF">CYNAS_LOCUS18484</name>
</gene>
<feature type="domain" description="Mucolipin extracytosolic" evidence="16">
    <location>
        <begin position="131"/>
        <end position="343"/>
    </location>
</feature>
<evidence type="ECO:0000256" key="14">
    <source>
        <dbReference type="SAM" id="Phobius"/>
    </source>
</evidence>
<keyword evidence="11" id="KW-0407">Ion channel</keyword>
<dbReference type="EMBL" id="CATQJL010000316">
    <property type="protein sequence ID" value="CAJ0606501.1"/>
    <property type="molecule type" value="Genomic_DNA"/>
</dbReference>
<evidence type="ECO:0000256" key="8">
    <source>
        <dbReference type="ARBA" id="ARBA00023065"/>
    </source>
</evidence>
<evidence type="ECO:0000256" key="6">
    <source>
        <dbReference type="ARBA" id="ARBA00022753"/>
    </source>
</evidence>
<dbReference type="Pfam" id="PF08016">
    <property type="entry name" value="PKD_channel"/>
    <property type="match status" value="1"/>
</dbReference>
<feature type="region of interest" description="Disordered" evidence="13">
    <location>
        <begin position="668"/>
        <end position="692"/>
    </location>
</feature>
<keyword evidence="3" id="KW-0813">Transport</keyword>
<keyword evidence="4" id="KW-1003">Cell membrane</keyword>